<evidence type="ECO:0000259" key="1">
    <source>
        <dbReference type="Pfam" id="PF07245"/>
    </source>
</evidence>
<reference evidence="2 3" key="1">
    <citation type="submission" date="2023-08" db="EMBL/GenBank/DDBJ databases">
        <title>A Necator americanus chromosomal reference genome.</title>
        <authorList>
            <person name="Ilik V."/>
            <person name="Petrzelkova K.J."/>
            <person name="Pardy F."/>
            <person name="Fuh T."/>
            <person name="Niatou-Singa F.S."/>
            <person name="Gouil Q."/>
            <person name="Baker L."/>
            <person name="Ritchie M.E."/>
            <person name="Jex A.R."/>
            <person name="Gazzola D."/>
            <person name="Li H."/>
            <person name="Toshio Fujiwara R."/>
            <person name="Zhan B."/>
            <person name="Aroian R.V."/>
            <person name="Pafco B."/>
            <person name="Schwarz E.M."/>
        </authorList>
    </citation>
    <scope>NUCLEOTIDE SEQUENCE [LARGE SCALE GENOMIC DNA]</scope>
    <source>
        <strain evidence="2 3">Aroian</strain>
        <tissue evidence="2">Whole animal</tissue>
    </source>
</reference>
<dbReference type="Proteomes" id="UP001303046">
    <property type="component" value="Unassembled WGS sequence"/>
</dbReference>
<evidence type="ECO:0000313" key="3">
    <source>
        <dbReference type="Proteomes" id="UP001303046"/>
    </source>
</evidence>
<comment type="caution">
    <text evidence="2">The sequence shown here is derived from an EMBL/GenBank/DDBJ whole genome shotgun (WGS) entry which is preliminary data.</text>
</comment>
<dbReference type="EMBL" id="JAVFWL010000006">
    <property type="protein sequence ID" value="KAK6762457.1"/>
    <property type="molecule type" value="Genomic_DNA"/>
</dbReference>
<sequence>MSSGCLFYRVYAVTVDDDVYEIFRCLRWREEVLIKMTTIQPNRVEHENIVVLHPTVPQERETVKLTRALSPYLQLQHYIHHLLQTERTRRGLSSTTLQLFTALREKPPTLSIVICKQIANAS</sequence>
<accession>A0ABR1EIE9</accession>
<dbReference type="InterPro" id="IPR009878">
    <property type="entry name" value="Phlebovirus_G2_fusion"/>
</dbReference>
<keyword evidence="3" id="KW-1185">Reference proteome</keyword>
<proteinExistence type="predicted"/>
<name>A0ABR1EIE9_NECAM</name>
<dbReference type="Pfam" id="PF07245">
    <property type="entry name" value="Phlebovirus_G2"/>
    <property type="match status" value="1"/>
</dbReference>
<organism evidence="2 3">
    <name type="scientific">Necator americanus</name>
    <name type="common">Human hookworm</name>
    <dbReference type="NCBI Taxonomy" id="51031"/>
    <lineage>
        <taxon>Eukaryota</taxon>
        <taxon>Metazoa</taxon>
        <taxon>Ecdysozoa</taxon>
        <taxon>Nematoda</taxon>
        <taxon>Chromadorea</taxon>
        <taxon>Rhabditida</taxon>
        <taxon>Rhabditina</taxon>
        <taxon>Rhabditomorpha</taxon>
        <taxon>Strongyloidea</taxon>
        <taxon>Ancylostomatidae</taxon>
        <taxon>Bunostominae</taxon>
        <taxon>Necator</taxon>
    </lineage>
</organism>
<gene>
    <name evidence="2" type="primary">Necator_chrX.g23415</name>
    <name evidence="2" type="ORF">RB195_023252</name>
</gene>
<protein>
    <recommendedName>
        <fullName evidence="1">Phlebovirus glycoprotein G2 fusion domain-containing protein</fullName>
    </recommendedName>
</protein>
<feature type="domain" description="Phlebovirus glycoprotein G2 fusion" evidence="1">
    <location>
        <begin position="2"/>
        <end position="67"/>
    </location>
</feature>
<evidence type="ECO:0000313" key="2">
    <source>
        <dbReference type="EMBL" id="KAK6762457.1"/>
    </source>
</evidence>